<keyword evidence="3" id="KW-0862">Zinc</keyword>
<comment type="caution">
    <text evidence="7">The sequence shown here is derived from an EMBL/GenBank/DDBJ whole genome shotgun (WGS) entry which is preliminary data.</text>
</comment>
<evidence type="ECO:0000313" key="7">
    <source>
        <dbReference type="EMBL" id="KAG2488305.1"/>
    </source>
</evidence>
<feature type="compositionally biased region" description="Gly residues" evidence="5">
    <location>
        <begin position="939"/>
        <end position="981"/>
    </location>
</feature>
<dbReference type="Proteomes" id="UP000612055">
    <property type="component" value="Unassembled WGS sequence"/>
</dbReference>
<reference evidence="7" key="1">
    <citation type="journal article" date="2020" name="bioRxiv">
        <title>Comparative genomics of Chlamydomonas.</title>
        <authorList>
            <person name="Craig R.J."/>
            <person name="Hasan A.R."/>
            <person name="Ness R.W."/>
            <person name="Keightley P.D."/>
        </authorList>
    </citation>
    <scope>NUCLEOTIDE SEQUENCE</scope>
    <source>
        <strain evidence="7">CCAP 11/70</strain>
    </source>
</reference>
<evidence type="ECO:0000259" key="6">
    <source>
        <dbReference type="PROSITE" id="PS50865"/>
    </source>
</evidence>
<dbReference type="PANTHER" id="PTHR45725:SF18">
    <property type="entry name" value="ORC1-LIKE AAA ATPASE DOMAIN-CONTAINING PROTEIN"/>
    <property type="match status" value="1"/>
</dbReference>
<feature type="compositionally biased region" description="Pro residues" evidence="5">
    <location>
        <begin position="742"/>
        <end position="756"/>
    </location>
</feature>
<feature type="domain" description="MYND-type" evidence="6">
    <location>
        <begin position="1215"/>
        <end position="1260"/>
    </location>
</feature>
<feature type="compositionally biased region" description="Gly residues" evidence="5">
    <location>
        <begin position="773"/>
        <end position="824"/>
    </location>
</feature>
<name>A0A836BTG0_9CHLO</name>
<dbReference type="InterPro" id="IPR051425">
    <property type="entry name" value="Formin_Homology"/>
</dbReference>
<dbReference type="GO" id="GO:0008270">
    <property type="term" value="F:zinc ion binding"/>
    <property type="evidence" value="ECO:0007669"/>
    <property type="project" value="UniProtKB-KW"/>
</dbReference>
<gene>
    <name evidence="7" type="ORF">HYH03_013155</name>
</gene>
<dbReference type="EMBL" id="JAEHOE010000085">
    <property type="protein sequence ID" value="KAG2488305.1"/>
    <property type="molecule type" value="Genomic_DNA"/>
</dbReference>
<feature type="compositionally biased region" description="Gly residues" evidence="5">
    <location>
        <begin position="988"/>
        <end position="1004"/>
    </location>
</feature>
<accession>A0A836BTG0</accession>
<sequence>MPPRRQGRGQGPAAAAAGGPSSSASASVLLDLPPALRSGWRRLPAIADGLLGLAAPAPARGRRSGQGQDDASASSLALREEVHRLDQALGNADSANLITAKHVAELLSDEPVAVALLKLLAAAVRNPGDAGGIRAEALAADARFQGALVDIVSILTLEAVPLPVTQHGLAVLRFLRAVLRGQALHALSRQLAAACAPLARAAVAPGDAAVVAAAAAAGVAPAAATAAGRAALVTTAMVARSADLLARSLDLVAALTRVAYHDEGAPIRAPGIPAPRPPGDPAAATSVASQVAKAQVSFGLELAAALQASGVVEQSARLLVLVMQLGEGRLSQRLFDVVVRRYTSFHAMMRVDFGRITDDVAAAPSAAAAAASSSSAASASAASAASASAASSSSSAAAADASNAPGIAALEREVLQLRAVMGTPCVWHAHLVLCLQALHAADGGPAYGLPPVLLTANPAAPAPAAGLRLRDGTAITEEDGKLLLNVLWALVEDGRDVALGPRATLALALRAGSLALPSIRARATAGRPGRYDVGMTGVALSTALDVGLKALPKPPLPAGWVGRAARWWALALEAWRLPLNPSPPAVFEGVKALYAAVKWAMPEPGPQGRARLRLPAQPPPELAAALAGGVLPGLEAVVRRALESPGGAVDRALADFFTYLLYADDPDSLGPTRFLAPLLAYGEPRQAAALIRTLAKALRRREVAAVHGSFHEPGYLDCASTLIQTCCMALAEATYVLGLLEPPSPPPPPPALPSPPVEQERQAEAGGAAAAAGQGGSGSSGEGGGAGSSAGGAACSGGGGAGSSSGGGAACSGGGGAGSSGGGAPQPPPRSPAERRLGMMIALAVKEWLPPLAILAENLLQGLGELTDAGRVPAMDGPAGSTFRPAGRGAGGGARGAVAGHPGDATLLFNAGLVRAGACVDALGTWLPLLLCSPERSGRGAGRGGGGKAGSGGVSGGGGGEGGSGGEGGAAAGGSGVGEGAAGASRQEGGGESAAGSSGEGGGSSTSAGPSAAAPESSEAAGPSASTNRTTDAPAAASSDSAGPGPSPSAPCDGDGAGPGPSSSQSSAADPLAWREPLLARLRVRSWLPLAPLLLQWAHGSPSRRVALILLACADWLAKHPIEGGPDGAQWARAAAHMLRAARQAQVLDPGMGMVVSGALLAAGPGGDRDWQPQMHAVMDYFARAGNASMVPLLWCVELPEAEVAAWLPRSCGLGEACVSLAGDGEAGVRLQACAGCRAVHYCSRECQRAAWLAGHKEECAGAAAAAAKRRAEG</sequence>
<evidence type="ECO:0000256" key="3">
    <source>
        <dbReference type="ARBA" id="ARBA00022833"/>
    </source>
</evidence>
<keyword evidence="1" id="KW-0479">Metal-binding</keyword>
<dbReference type="PROSITE" id="PS50865">
    <property type="entry name" value="ZF_MYND_2"/>
    <property type="match status" value="1"/>
</dbReference>
<feature type="compositionally biased region" description="Low complexity" evidence="5">
    <location>
        <begin position="1005"/>
        <end position="1070"/>
    </location>
</feature>
<dbReference type="SUPFAM" id="SSF144232">
    <property type="entry name" value="HIT/MYND zinc finger-like"/>
    <property type="match status" value="1"/>
</dbReference>
<feature type="region of interest" description="Disordered" evidence="5">
    <location>
        <begin position="1"/>
        <end position="25"/>
    </location>
</feature>
<evidence type="ECO:0000256" key="1">
    <source>
        <dbReference type="ARBA" id="ARBA00022723"/>
    </source>
</evidence>
<dbReference type="AlphaFoldDB" id="A0A836BTG0"/>
<organism evidence="7 8">
    <name type="scientific">Edaphochlamys debaryana</name>
    <dbReference type="NCBI Taxonomy" id="47281"/>
    <lineage>
        <taxon>Eukaryota</taxon>
        <taxon>Viridiplantae</taxon>
        <taxon>Chlorophyta</taxon>
        <taxon>core chlorophytes</taxon>
        <taxon>Chlorophyceae</taxon>
        <taxon>CS clade</taxon>
        <taxon>Chlamydomonadales</taxon>
        <taxon>Chlamydomonadales incertae sedis</taxon>
        <taxon>Edaphochlamys</taxon>
    </lineage>
</organism>
<feature type="region of interest" description="Disordered" evidence="5">
    <location>
        <begin position="741"/>
        <end position="833"/>
    </location>
</feature>
<evidence type="ECO:0000256" key="2">
    <source>
        <dbReference type="ARBA" id="ARBA00022771"/>
    </source>
</evidence>
<evidence type="ECO:0000313" key="8">
    <source>
        <dbReference type="Proteomes" id="UP000612055"/>
    </source>
</evidence>
<protein>
    <recommendedName>
        <fullName evidence="6">MYND-type domain-containing protein</fullName>
    </recommendedName>
</protein>
<dbReference type="InterPro" id="IPR002893">
    <property type="entry name" value="Znf_MYND"/>
</dbReference>
<evidence type="ECO:0000256" key="4">
    <source>
        <dbReference type="PROSITE-ProRule" id="PRU00134"/>
    </source>
</evidence>
<dbReference type="Gene3D" id="6.10.140.2220">
    <property type="match status" value="1"/>
</dbReference>
<proteinExistence type="predicted"/>
<keyword evidence="8" id="KW-1185">Reference proteome</keyword>
<feature type="compositionally biased region" description="Low complexity" evidence="5">
    <location>
        <begin position="11"/>
        <end position="25"/>
    </location>
</feature>
<feature type="region of interest" description="Disordered" evidence="5">
    <location>
        <begin position="937"/>
        <end position="1070"/>
    </location>
</feature>
<evidence type="ECO:0000256" key="5">
    <source>
        <dbReference type="SAM" id="MobiDB-lite"/>
    </source>
</evidence>
<dbReference type="OrthoDB" id="76265at2759"/>
<dbReference type="Pfam" id="PF01753">
    <property type="entry name" value="zf-MYND"/>
    <property type="match status" value="1"/>
</dbReference>
<dbReference type="PANTHER" id="PTHR45725">
    <property type="entry name" value="FORMIN HOMOLOGY 2 FAMILY MEMBER"/>
    <property type="match status" value="1"/>
</dbReference>
<keyword evidence="2 4" id="KW-0863">Zinc-finger</keyword>